<dbReference type="EMBL" id="AGNL01015771">
    <property type="protein sequence ID" value="EJK65469.1"/>
    <property type="molecule type" value="Genomic_DNA"/>
</dbReference>
<keyword evidence="2" id="KW-1185">Reference proteome</keyword>
<proteinExistence type="predicted"/>
<reference evidence="1 2" key="1">
    <citation type="journal article" date="2012" name="Genome Biol.">
        <title>Genome and low-iron response of an oceanic diatom adapted to chronic iron limitation.</title>
        <authorList>
            <person name="Lommer M."/>
            <person name="Specht M."/>
            <person name="Roy A.S."/>
            <person name="Kraemer L."/>
            <person name="Andreson R."/>
            <person name="Gutowska M.A."/>
            <person name="Wolf J."/>
            <person name="Bergner S.V."/>
            <person name="Schilhabel M.B."/>
            <person name="Klostermeier U.C."/>
            <person name="Beiko R.G."/>
            <person name="Rosenstiel P."/>
            <person name="Hippler M."/>
            <person name="Laroche J."/>
        </authorList>
    </citation>
    <scope>NUCLEOTIDE SEQUENCE [LARGE SCALE GENOMIC DNA]</scope>
    <source>
        <strain evidence="1 2">CCMP1005</strain>
    </source>
</reference>
<dbReference type="Proteomes" id="UP000266841">
    <property type="component" value="Unassembled WGS sequence"/>
</dbReference>
<accession>K0SKG8</accession>
<name>K0SKG8_THAOC</name>
<protein>
    <submittedName>
        <fullName evidence="1">Uncharacterized protein</fullName>
    </submittedName>
</protein>
<comment type="caution">
    <text evidence="1">The sequence shown here is derived from an EMBL/GenBank/DDBJ whole genome shotgun (WGS) entry which is preliminary data.</text>
</comment>
<evidence type="ECO:0000313" key="2">
    <source>
        <dbReference type="Proteomes" id="UP000266841"/>
    </source>
</evidence>
<sequence length="15" mass="1618">QFKSNNAGMAVHLSN</sequence>
<feature type="non-terminal residue" evidence="1">
    <location>
        <position position="1"/>
    </location>
</feature>
<gene>
    <name evidence="1" type="ORF">THAOC_13661</name>
</gene>
<evidence type="ECO:0000313" key="1">
    <source>
        <dbReference type="EMBL" id="EJK65469.1"/>
    </source>
</evidence>
<organism evidence="1 2">
    <name type="scientific">Thalassiosira oceanica</name>
    <name type="common">Marine diatom</name>
    <dbReference type="NCBI Taxonomy" id="159749"/>
    <lineage>
        <taxon>Eukaryota</taxon>
        <taxon>Sar</taxon>
        <taxon>Stramenopiles</taxon>
        <taxon>Ochrophyta</taxon>
        <taxon>Bacillariophyta</taxon>
        <taxon>Coscinodiscophyceae</taxon>
        <taxon>Thalassiosirophycidae</taxon>
        <taxon>Thalassiosirales</taxon>
        <taxon>Thalassiosiraceae</taxon>
        <taxon>Thalassiosira</taxon>
    </lineage>
</organism>